<dbReference type="InterPro" id="IPR036365">
    <property type="entry name" value="PGBD-like_sf"/>
</dbReference>
<keyword evidence="1" id="KW-0732">Signal</keyword>
<evidence type="ECO:0000256" key="1">
    <source>
        <dbReference type="SAM" id="SignalP"/>
    </source>
</evidence>
<evidence type="ECO:0000313" key="4">
    <source>
        <dbReference type="Proteomes" id="UP001595699"/>
    </source>
</evidence>
<keyword evidence="4" id="KW-1185">Reference proteome</keyword>
<dbReference type="InterPro" id="IPR036366">
    <property type="entry name" value="PGBDSf"/>
</dbReference>
<dbReference type="EMBL" id="JBHRZH010000037">
    <property type="protein sequence ID" value="MFC3765298.1"/>
    <property type="molecule type" value="Genomic_DNA"/>
</dbReference>
<organism evidence="3 4">
    <name type="scientific">Tenggerimyces flavus</name>
    <dbReference type="NCBI Taxonomy" id="1708749"/>
    <lineage>
        <taxon>Bacteria</taxon>
        <taxon>Bacillati</taxon>
        <taxon>Actinomycetota</taxon>
        <taxon>Actinomycetes</taxon>
        <taxon>Propionibacteriales</taxon>
        <taxon>Nocardioidaceae</taxon>
        <taxon>Tenggerimyces</taxon>
    </lineage>
</organism>
<dbReference type="InterPro" id="IPR002477">
    <property type="entry name" value="Peptidoglycan-bd-like"/>
</dbReference>
<gene>
    <name evidence="3" type="ORF">ACFOUW_30990</name>
</gene>
<sequence length="150" mass="15737">MRTWRRAVATAFAVSALGITGAGTAAASPTQLGDSGTTTVTPSAGWCNTSKLFPRGSVSIRKPVYNGNPDCLMGVGASGSHVGALQDAIRYCYRINIAVDNVFGPRTKAALRTVQAALQLRDDGVYGPLTEDRIVWPKKTSTGLYSGCGR</sequence>
<evidence type="ECO:0000259" key="2">
    <source>
        <dbReference type="Pfam" id="PF01471"/>
    </source>
</evidence>
<feature type="domain" description="Peptidoglycan binding-like" evidence="2">
    <location>
        <begin position="79"/>
        <end position="132"/>
    </location>
</feature>
<accession>A0ABV7YJI0</accession>
<dbReference type="Pfam" id="PF01471">
    <property type="entry name" value="PG_binding_1"/>
    <property type="match status" value="1"/>
</dbReference>
<feature type="chain" id="PRO_5046831041" evidence="1">
    <location>
        <begin position="28"/>
        <end position="150"/>
    </location>
</feature>
<dbReference type="Proteomes" id="UP001595699">
    <property type="component" value="Unassembled WGS sequence"/>
</dbReference>
<feature type="signal peptide" evidence="1">
    <location>
        <begin position="1"/>
        <end position="27"/>
    </location>
</feature>
<dbReference type="RefSeq" id="WP_205121316.1">
    <property type="nucleotide sequence ID" value="NZ_JAFBCM010000001.1"/>
</dbReference>
<reference evidence="4" key="1">
    <citation type="journal article" date="2019" name="Int. J. Syst. Evol. Microbiol.">
        <title>The Global Catalogue of Microorganisms (GCM) 10K type strain sequencing project: providing services to taxonomists for standard genome sequencing and annotation.</title>
        <authorList>
            <consortium name="The Broad Institute Genomics Platform"/>
            <consortium name="The Broad Institute Genome Sequencing Center for Infectious Disease"/>
            <person name="Wu L."/>
            <person name="Ma J."/>
        </authorList>
    </citation>
    <scope>NUCLEOTIDE SEQUENCE [LARGE SCALE GENOMIC DNA]</scope>
    <source>
        <strain evidence="4">CGMCC 4.7241</strain>
    </source>
</reference>
<protein>
    <submittedName>
        <fullName evidence="3">Peptidoglycan-binding protein</fullName>
    </submittedName>
</protein>
<proteinExistence type="predicted"/>
<comment type="caution">
    <text evidence="3">The sequence shown here is derived from an EMBL/GenBank/DDBJ whole genome shotgun (WGS) entry which is preliminary data.</text>
</comment>
<dbReference type="Gene3D" id="1.10.101.10">
    <property type="entry name" value="PGBD-like superfamily/PGBD"/>
    <property type="match status" value="1"/>
</dbReference>
<name>A0ABV7YJI0_9ACTN</name>
<evidence type="ECO:0000313" key="3">
    <source>
        <dbReference type="EMBL" id="MFC3765298.1"/>
    </source>
</evidence>
<dbReference type="SUPFAM" id="SSF47090">
    <property type="entry name" value="PGBD-like"/>
    <property type="match status" value="1"/>
</dbReference>